<name>A0A9D1LDS4_9FIRM</name>
<protein>
    <submittedName>
        <fullName evidence="1">C_GCAxxG_C_C family protein</fullName>
    </submittedName>
</protein>
<accession>A0A9D1LDS4</accession>
<reference evidence="1" key="2">
    <citation type="journal article" date="2021" name="PeerJ">
        <title>Extensive microbial diversity within the chicken gut microbiome revealed by metagenomics and culture.</title>
        <authorList>
            <person name="Gilroy R."/>
            <person name="Ravi A."/>
            <person name="Getino M."/>
            <person name="Pursley I."/>
            <person name="Horton D.L."/>
            <person name="Alikhan N.F."/>
            <person name="Baker D."/>
            <person name="Gharbi K."/>
            <person name="Hall N."/>
            <person name="Watson M."/>
            <person name="Adriaenssens E.M."/>
            <person name="Foster-Nyarko E."/>
            <person name="Jarju S."/>
            <person name="Secka A."/>
            <person name="Antonio M."/>
            <person name="Oren A."/>
            <person name="Chaudhuri R.R."/>
            <person name="La Ragione R."/>
            <person name="Hildebrand F."/>
            <person name="Pallen M.J."/>
        </authorList>
    </citation>
    <scope>NUCLEOTIDE SEQUENCE</scope>
    <source>
        <strain evidence="1">ChiGjej1B1-19959</strain>
    </source>
</reference>
<organism evidence="1 2">
    <name type="scientific">Candidatus Fimenecus excrementigallinarum</name>
    <dbReference type="NCBI Taxonomy" id="2840816"/>
    <lineage>
        <taxon>Bacteria</taxon>
        <taxon>Bacillati</taxon>
        <taxon>Bacillota</taxon>
        <taxon>Clostridia</taxon>
        <taxon>Candidatus Fimenecus</taxon>
    </lineage>
</organism>
<evidence type="ECO:0000313" key="1">
    <source>
        <dbReference type="EMBL" id="HIU35815.1"/>
    </source>
</evidence>
<proteinExistence type="predicted"/>
<dbReference type="AlphaFoldDB" id="A0A9D1LDS4"/>
<gene>
    <name evidence="1" type="ORF">IAC53_04305</name>
</gene>
<dbReference type="Proteomes" id="UP000824071">
    <property type="component" value="Unassembled WGS sequence"/>
</dbReference>
<reference evidence="1" key="1">
    <citation type="submission" date="2020-10" db="EMBL/GenBank/DDBJ databases">
        <authorList>
            <person name="Gilroy R."/>
        </authorList>
    </citation>
    <scope>NUCLEOTIDE SEQUENCE</scope>
    <source>
        <strain evidence="1">ChiGjej1B1-19959</strain>
    </source>
</reference>
<dbReference type="InterPro" id="IPR010181">
    <property type="entry name" value="CGCAxxGCC_motif"/>
</dbReference>
<sequence>MSQYTERAVELFMSGYNCAQSVFAAFHDRVGLPMELALRVSAGLGGGVGRLREVCGALCGAAMLAGMLYGATQGEDQAAKAYTYQKVQEIAAEFRKSNPSILCRELLGLPADAPIVAQPEARTESYYQDRPCPRIIESAARAAEIILFPEEKV</sequence>
<evidence type="ECO:0000313" key="2">
    <source>
        <dbReference type="Proteomes" id="UP000824071"/>
    </source>
</evidence>
<dbReference type="NCBIfam" id="TIGR01909">
    <property type="entry name" value="C_GCAxxG_C_C"/>
    <property type="match status" value="1"/>
</dbReference>
<comment type="caution">
    <text evidence="1">The sequence shown here is derived from an EMBL/GenBank/DDBJ whole genome shotgun (WGS) entry which is preliminary data.</text>
</comment>
<dbReference type="EMBL" id="DVMW01000028">
    <property type="protein sequence ID" value="HIU35815.1"/>
    <property type="molecule type" value="Genomic_DNA"/>
</dbReference>
<dbReference type="Pfam" id="PF09719">
    <property type="entry name" value="C_GCAxxG_C_C"/>
    <property type="match status" value="1"/>
</dbReference>